<dbReference type="Proteomes" id="UP000236664">
    <property type="component" value="Unassembled WGS sequence"/>
</dbReference>
<accession>A0A2K0W2T7</accession>
<dbReference type="EMBL" id="MTQA01000141">
    <property type="protein sequence ID" value="PNP76571.1"/>
    <property type="molecule type" value="Genomic_DNA"/>
</dbReference>
<sequence length="169" mass="19078">MNNIARICNTTAGPDMISLRQLYITTVRPIISHGCGAWFIYGDWEKVKYQVPGEVLKSLVSIQSQCLRIVTGALARTKGRTVNKDRKASSMSLNIVKKAMTKIAKQDAEELSRRMWSRHLEDCYDESPRFRSAALMDKAGWGPHNLKRYRGLSRAQSTMLIQCRTGSIA</sequence>
<reference evidence="1 2" key="1">
    <citation type="submission" date="2017-06" db="EMBL/GenBank/DDBJ databases">
        <title>Genome of Fusarium nygamai isolate CS10214.</title>
        <authorList>
            <person name="Gardiner D.M."/>
            <person name="Obanor F."/>
            <person name="Kazan K."/>
        </authorList>
    </citation>
    <scope>NUCLEOTIDE SEQUENCE [LARGE SCALE GENOMIC DNA]</scope>
    <source>
        <strain evidence="1 2">CS10214</strain>
    </source>
</reference>
<evidence type="ECO:0000313" key="1">
    <source>
        <dbReference type="EMBL" id="PNP76571.1"/>
    </source>
</evidence>
<comment type="caution">
    <text evidence="1">The sequence shown here is derived from an EMBL/GenBank/DDBJ whole genome shotgun (WGS) entry which is preliminary data.</text>
</comment>
<protein>
    <submittedName>
        <fullName evidence="1">Uncharacterized protein</fullName>
    </submittedName>
</protein>
<gene>
    <name evidence="1" type="ORF">FNYG_09990</name>
</gene>
<name>A0A2K0W2T7_GIBNY</name>
<evidence type="ECO:0000313" key="2">
    <source>
        <dbReference type="Proteomes" id="UP000236664"/>
    </source>
</evidence>
<dbReference type="AlphaFoldDB" id="A0A2K0W2T7"/>
<proteinExistence type="predicted"/>
<organism evidence="1 2">
    <name type="scientific">Gibberella nygamai</name>
    <name type="common">Bean root rot disease fungus</name>
    <name type="synonym">Fusarium nygamai</name>
    <dbReference type="NCBI Taxonomy" id="42673"/>
    <lineage>
        <taxon>Eukaryota</taxon>
        <taxon>Fungi</taxon>
        <taxon>Dikarya</taxon>
        <taxon>Ascomycota</taxon>
        <taxon>Pezizomycotina</taxon>
        <taxon>Sordariomycetes</taxon>
        <taxon>Hypocreomycetidae</taxon>
        <taxon>Hypocreales</taxon>
        <taxon>Nectriaceae</taxon>
        <taxon>Fusarium</taxon>
        <taxon>Fusarium fujikuroi species complex</taxon>
    </lineage>
</organism>
<dbReference type="OrthoDB" id="4842715at2759"/>
<keyword evidence="2" id="KW-1185">Reference proteome</keyword>